<accession>A0A934UUC1</accession>
<proteinExistence type="predicted"/>
<reference evidence="3" key="1">
    <citation type="submission" date="2020-12" db="EMBL/GenBank/DDBJ databases">
        <title>Leucobacter sp. CAS1, isolated from Chromium sludge.</title>
        <authorList>
            <person name="Xu Z."/>
        </authorList>
    </citation>
    <scope>NUCLEOTIDE SEQUENCE</scope>
    <source>
        <strain evidence="3">CSA1</strain>
    </source>
</reference>
<feature type="compositionally biased region" description="Basic and acidic residues" evidence="1">
    <location>
        <begin position="38"/>
        <end position="49"/>
    </location>
</feature>
<gene>
    <name evidence="3" type="ORF">JD276_04375</name>
</gene>
<name>A0A934UUC1_9MICO</name>
<evidence type="ECO:0000256" key="2">
    <source>
        <dbReference type="SAM" id="Phobius"/>
    </source>
</evidence>
<evidence type="ECO:0000313" key="4">
    <source>
        <dbReference type="Proteomes" id="UP000608530"/>
    </source>
</evidence>
<feature type="region of interest" description="Disordered" evidence="1">
    <location>
        <begin position="29"/>
        <end position="49"/>
    </location>
</feature>
<dbReference type="Proteomes" id="UP000608530">
    <property type="component" value="Unassembled WGS sequence"/>
</dbReference>
<comment type="caution">
    <text evidence="3">The sequence shown here is derived from an EMBL/GenBank/DDBJ whole genome shotgun (WGS) entry which is preliminary data.</text>
</comment>
<sequence>MEWIGIITGVLGSLVAVGGLILSWRKARHDEEDGISTSERESRRDTIADRDAFIDQYQEDMRDIRSRMSSVEGELDIERAWNRMLVDHIYRQLPPPPPSRPTRT</sequence>
<dbReference type="RefSeq" id="WP_200114293.1">
    <property type="nucleotide sequence ID" value="NZ_JAEHOH010000006.1"/>
</dbReference>
<dbReference type="AlphaFoldDB" id="A0A934UUC1"/>
<evidence type="ECO:0000313" key="3">
    <source>
        <dbReference type="EMBL" id="MBK0418266.1"/>
    </source>
</evidence>
<keyword evidence="4" id="KW-1185">Reference proteome</keyword>
<organism evidence="3 4">
    <name type="scientific">Leucobacter chromiisoli</name>
    <dbReference type="NCBI Taxonomy" id="2796471"/>
    <lineage>
        <taxon>Bacteria</taxon>
        <taxon>Bacillati</taxon>
        <taxon>Actinomycetota</taxon>
        <taxon>Actinomycetes</taxon>
        <taxon>Micrococcales</taxon>
        <taxon>Microbacteriaceae</taxon>
        <taxon>Leucobacter</taxon>
    </lineage>
</organism>
<feature type="transmembrane region" description="Helical" evidence="2">
    <location>
        <begin position="6"/>
        <end position="24"/>
    </location>
</feature>
<keyword evidence="2" id="KW-0472">Membrane</keyword>
<evidence type="ECO:0000256" key="1">
    <source>
        <dbReference type="SAM" id="MobiDB-lite"/>
    </source>
</evidence>
<protein>
    <submittedName>
        <fullName evidence="3">Uncharacterized protein</fullName>
    </submittedName>
</protein>
<keyword evidence="2" id="KW-0812">Transmembrane</keyword>
<dbReference type="EMBL" id="JAEHOH010000006">
    <property type="protein sequence ID" value="MBK0418266.1"/>
    <property type="molecule type" value="Genomic_DNA"/>
</dbReference>
<keyword evidence="2" id="KW-1133">Transmembrane helix</keyword>